<dbReference type="STRING" id="4829.A0A163J340"/>
<dbReference type="InParanoid" id="A0A163J340"/>
<evidence type="ECO:0000259" key="1">
    <source>
        <dbReference type="Pfam" id="PF07919"/>
    </source>
</evidence>
<accession>A0A163J340</accession>
<feature type="domain" description="Gryzun putative trafficking through Golgi" evidence="1">
    <location>
        <begin position="18"/>
        <end position="134"/>
    </location>
</feature>
<dbReference type="PANTHER" id="PTHR14374:SF0">
    <property type="entry name" value="TRAFFICKING PROTEIN PARTICLE COMPLEX SUBUNIT 11"/>
    <property type="match status" value="1"/>
</dbReference>
<dbReference type="AlphaFoldDB" id="A0A163J340"/>
<sequence length="199" mass="21993">MALLDSTEDIQSMATGHMTLFWRRHDQHQPNGPLSKTTIQLPPLTFHPAGLTVMADVPSEIYLGEPMTLTYELNNPTKHVAEYTGSIELSDAFVFSGYKQLKGRILPWTRTRYHYVCYPLLAGKVRLPRLKVVAKQGQGAEKEVPLEMVGKGTVVALDNDLHEKQGLLVEEEGSAGGTTVAATSSSLLPTYVFVNARRK</sequence>
<dbReference type="Proteomes" id="UP000078561">
    <property type="component" value="Unassembled WGS sequence"/>
</dbReference>
<protein>
    <recommendedName>
        <fullName evidence="1">Gryzun putative trafficking through Golgi domain-containing protein</fullName>
    </recommendedName>
</protein>
<organism evidence="2">
    <name type="scientific">Absidia glauca</name>
    <name type="common">Pin mould</name>
    <dbReference type="NCBI Taxonomy" id="4829"/>
    <lineage>
        <taxon>Eukaryota</taxon>
        <taxon>Fungi</taxon>
        <taxon>Fungi incertae sedis</taxon>
        <taxon>Mucoromycota</taxon>
        <taxon>Mucoromycotina</taxon>
        <taxon>Mucoromycetes</taxon>
        <taxon>Mucorales</taxon>
        <taxon>Cunninghamellaceae</taxon>
        <taxon>Absidia</taxon>
    </lineage>
</organism>
<keyword evidence="3" id="KW-1185">Reference proteome</keyword>
<dbReference type="InterPro" id="IPR012880">
    <property type="entry name" value="Gryzun"/>
</dbReference>
<dbReference type="EMBL" id="LT552594">
    <property type="protein sequence ID" value="SAL99250.1"/>
    <property type="molecule type" value="Genomic_DNA"/>
</dbReference>
<dbReference type="OrthoDB" id="6278596at2759"/>
<evidence type="ECO:0000313" key="2">
    <source>
        <dbReference type="EMBL" id="SAL99250.1"/>
    </source>
</evidence>
<dbReference type="Pfam" id="PF07919">
    <property type="entry name" value="Gryzun"/>
    <property type="match status" value="1"/>
</dbReference>
<dbReference type="PANTHER" id="PTHR14374">
    <property type="entry name" value="FOIE GRAS"/>
    <property type="match status" value="1"/>
</dbReference>
<reference evidence="2" key="1">
    <citation type="submission" date="2016-04" db="EMBL/GenBank/DDBJ databases">
        <authorList>
            <person name="Evans L.H."/>
            <person name="Alamgir A."/>
            <person name="Owens N."/>
            <person name="Weber N.D."/>
            <person name="Virtaneva K."/>
            <person name="Barbian K."/>
            <person name="Babar A."/>
            <person name="Rosenke K."/>
        </authorList>
    </citation>
    <scope>NUCLEOTIDE SEQUENCE [LARGE SCALE GENOMIC DNA]</scope>
    <source>
        <strain evidence="2">CBS 101.48</strain>
    </source>
</reference>
<gene>
    <name evidence="2" type="primary">ABSGL_04851.1 scaffold 6035</name>
</gene>
<proteinExistence type="predicted"/>
<name>A0A163J340_ABSGL</name>
<evidence type="ECO:0000313" key="3">
    <source>
        <dbReference type="Proteomes" id="UP000078561"/>
    </source>
</evidence>